<dbReference type="EMBL" id="BAFO02000023">
    <property type="protein sequence ID" value="GAD84376.1"/>
    <property type="molecule type" value="Genomic_DNA"/>
</dbReference>
<comment type="caution">
    <text evidence="2">The sequence shown here is derived from an EMBL/GenBank/DDBJ whole genome shotgun (WGS) entry which is preliminary data.</text>
</comment>
<dbReference type="RefSeq" id="WP_022566361.1">
    <property type="nucleotide sequence ID" value="NZ_BAFO02000023.1"/>
</dbReference>
<accession>U5ED78</accession>
<dbReference type="eggNOG" id="ENOG5031GPI">
    <property type="taxonomic scope" value="Bacteria"/>
</dbReference>
<reference evidence="2 3" key="1">
    <citation type="journal article" date="2014" name="BMC Genomics">
        <title>Genome based analysis of type-I polyketide synthase and nonribosomal peptide synthetase gene clusters in seven strains of five representative Nocardia species.</title>
        <authorList>
            <person name="Komaki H."/>
            <person name="Ichikawa N."/>
            <person name="Hosoyama A."/>
            <person name="Takahashi-Nakaguchi A."/>
            <person name="Matsuzawa T."/>
            <person name="Suzuki K."/>
            <person name="Fujita N."/>
            <person name="Gonoi T."/>
        </authorList>
    </citation>
    <scope>NUCLEOTIDE SEQUENCE [LARGE SCALE GENOMIC DNA]</scope>
    <source>
        <strain evidence="2 3">NBRC 15531</strain>
    </source>
</reference>
<gene>
    <name evidence="2" type="ORF">NCAST_23_01340</name>
</gene>
<feature type="transmembrane region" description="Helical" evidence="1">
    <location>
        <begin position="106"/>
        <end position="134"/>
    </location>
</feature>
<dbReference type="GeneID" id="91519512"/>
<keyword evidence="1" id="KW-0472">Membrane</keyword>
<dbReference type="OrthoDB" id="9976520at2"/>
<keyword evidence="1" id="KW-1133">Transmembrane helix</keyword>
<evidence type="ECO:0000256" key="1">
    <source>
        <dbReference type="SAM" id="Phobius"/>
    </source>
</evidence>
<keyword evidence="1" id="KW-0812">Transmembrane</keyword>
<sequence length="136" mass="16103">MYNEIPSPREELEQRLRAALVGYPAFTVRAVGRRELRIERPYRHDLRGTPYCFRLHLEQKRKYALTWELWDTEGQTPRRERDREQPVRDLIAAEVSELGWRPGRSVVGWMITMLITTIKIVMAVIVALVFAYYVGR</sequence>
<proteinExistence type="predicted"/>
<name>U5ED78_NOCAS</name>
<evidence type="ECO:0000313" key="3">
    <source>
        <dbReference type="Proteomes" id="UP000017048"/>
    </source>
</evidence>
<keyword evidence="3" id="KW-1185">Reference proteome</keyword>
<organism evidence="2 3">
    <name type="scientific">Nocardia asteroides NBRC 15531</name>
    <dbReference type="NCBI Taxonomy" id="1110697"/>
    <lineage>
        <taxon>Bacteria</taxon>
        <taxon>Bacillati</taxon>
        <taxon>Actinomycetota</taxon>
        <taxon>Actinomycetes</taxon>
        <taxon>Mycobacteriales</taxon>
        <taxon>Nocardiaceae</taxon>
        <taxon>Nocardia</taxon>
    </lineage>
</organism>
<protein>
    <submittedName>
        <fullName evidence="2">Uncharacterized protein</fullName>
    </submittedName>
</protein>
<dbReference type="Proteomes" id="UP000017048">
    <property type="component" value="Unassembled WGS sequence"/>
</dbReference>
<dbReference type="AlphaFoldDB" id="U5ED78"/>
<evidence type="ECO:0000313" key="2">
    <source>
        <dbReference type="EMBL" id="GAD84376.1"/>
    </source>
</evidence>